<gene>
    <name evidence="1" type="ORF">BYL167_LOCUS32146</name>
    <name evidence="2" type="ORF">GIL414_LOCUS50580</name>
</gene>
<proteinExistence type="predicted"/>
<dbReference type="InterPro" id="IPR034078">
    <property type="entry name" value="NFX1_fam"/>
</dbReference>
<dbReference type="EMBL" id="CAJOBH010058753">
    <property type="protein sequence ID" value="CAF4414348.1"/>
    <property type="molecule type" value="Genomic_DNA"/>
</dbReference>
<protein>
    <submittedName>
        <fullName evidence="1">Uncharacterized protein</fullName>
    </submittedName>
</protein>
<dbReference type="Proteomes" id="UP000681967">
    <property type="component" value="Unassembled WGS sequence"/>
</dbReference>
<dbReference type="PANTHER" id="PTHR12360">
    <property type="entry name" value="NUCLEAR TRANSCRIPTION FACTOR, X-BOX BINDING 1 NFX1"/>
    <property type="match status" value="1"/>
</dbReference>
<evidence type="ECO:0000313" key="2">
    <source>
        <dbReference type="EMBL" id="CAF4875268.1"/>
    </source>
</evidence>
<dbReference type="Proteomes" id="UP000681720">
    <property type="component" value="Unassembled WGS sequence"/>
</dbReference>
<feature type="non-terminal residue" evidence="1">
    <location>
        <position position="1"/>
    </location>
</feature>
<name>A0A8S2W4C9_9BILA</name>
<comment type="caution">
    <text evidence="1">The sequence shown here is derived from an EMBL/GenBank/DDBJ whole genome shotgun (WGS) entry which is preliminary data.</text>
</comment>
<evidence type="ECO:0000313" key="3">
    <source>
        <dbReference type="Proteomes" id="UP000681967"/>
    </source>
</evidence>
<accession>A0A8S2W4C9</accession>
<dbReference type="GO" id="GO:0000981">
    <property type="term" value="F:DNA-binding transcription factor activity, RNA polymerase II-specific"/>
    <property type="evidence" value="ECO:0007669"/>
    <property type="project" value="TreeGrafter"/>
</dbReference>
<sequence length="60" mass="6907">KCEELCHKNFCRKCPINSYDELTCHCGQTVLQPPIPCGTKPPMCNYKCNRTHACDHPVYH</sequence>
<evidence type="ECO:0000313" key="1">
    <source>
        <dbReference type="EMBL" id="CAF4414348.1"/>
    </source>
</evidence>
<dbReference type="GO" id="GO:0000977">
    <property type="term" value="F:RNA polymerase II transcription regulatory region sequence-specific DNA binding"/>
    <property type="evidence" value="ECO:0007669"/>
    <property type="project" value="TreeGrafter"/>
</dbReference>
<feature type="non-terminal residue" evidence="1">
    <location>
        <position position="60"/>
    </location>
</feature>
<dbReference type="GO" id="GO:0005634">
    <property type="term" value="C:nucleus"/>
    <property type="evidence" value="ECO:0007669"/>
    <property type="project" value="TreeGrafter"/>
</dbReference>
<organism evidence="1 3">
    <name type="scientific">Rotaria magnacalcarata</name>
    <dbReference type="NCBI Taxonomy" id="392030"/>
    <lineage>
        <taxon>Eukaryota</taxon>
        <taxon>Metazoa</taxon>
        <taxon>Spiralia</taxon>
        <taxon>Gnathifera</taxon>
        <taxon>Rotifera</taxon>
        <taxon>Eurotatoria</taxon>
        <taxon>Bdelloidea</taxon>
        <taxon>Philodinida</taxon>
        <taxon>Philodinidae</taxon>
        <taxon>Rotaria</taxon>
    </lineage>
</organism>
<reference evidence="1" key="1">
    <citation type="submission" date="2021-02" db="EMBL/GenBank/DDBJ databases">
        <authorList>
            <person name="Nowell W R."/>
        </authorList>
    </citation>
    <scope>NUCLEOTIDE SEQUENCE</scope>
</reference>
<dbReference type="AlphaFoldDB" id="A0A8S2W4C9"/>
<dbReference type="EMBL" id="CAJOBJ010168990">
    <property type="protein sequence ID" value="CAF4875268.1"/>
    <property type="molecule type" value="Genomic_DNA"/>
</dbReference>
<dbReference type="PANTHER" id="PTHR12360:SF12">
    <property type="entry name" value="TRANSCRIPTIONAL REPRESSOR NF-X1"/>
    <property type="match status" value="1"/>
</dbReference>
<dbReference type="GO" id="GO:0000122">
    <property type="term" value="P:negative regulation of transcription by RNA polymerase II"/>
    <property type="evidence" value="ECO:0007669"/>
    <property type="project" value="TreeGrafter"/>
</dbReference>